<keyword evidence="6" id="KW-1185">Reference proteome</keyword>
<evidence type="ECO:0000256" key="1">
    <source>
        <dbReference type="ARBA" id="ARBA00005964"/>
    </source>
</evidence>
<evidence type="ECO:0000256" key="3">
    <source>
        <dbReference type="RuleBase" id="RU361235"/>
    </source>
</evidence>
<reference evidence="5 6" key="1">
    <citation type="journal article" date="2024" name="IMA Fungus">
        <title>IMA Genome - F19 : A genome assembly and annotation guide to empower mycologists, including annotated draft genome sequences of Ceratocystis pirilliformis, Diaporthe australafricana, Fusarium ophioides, Paecilomyces lecythidis, and Sporothrix stenoceras.</title>
        <authorList>
            <person name="Aylward J."/>
            <person name="Wilson A.M."/>
            <person name="Visagie C.M."/>
            <person name="Spraker J."/>
            <person name="Barnes I."/>
            <person name="Buitendag C."/>
            <person name="Ceriani C."/>
            <person name="Del Mar Angel L."/>
            <person name="du Plessis D."/>
            <person name="Fuchs T."/>
            <person name="Gasser K."/>
            <person name="Kramer D."/>
            <person name="Li W."/>
            <person name="Munsamy K."/>
            <person name="Piso A."/>
            <person name="Price J.L."/>
            <person name="Sonnekus B."/>
            <person name="Thomas C."/>
            <person name="van der Nest A."/>
            <person name="van Dijk A."/>
            <person name="van Heerden A."/>
            <person name="van Vuuren N."/>
            <person name="Yilmaz N."/>
            <person name="Duong T.A."/>
            <person name="van der Merwe N.A."/>
            <person name="Wingfield M.J."/>
            <person name="Wingfield B.D."/>
        </authorList>
    </citation>
    <scope>NUCLEOTIDE SEQUENCE [LARGE SCALE GENOMIC DNA]</scope>
    <source>
        <strain evidence="5 6">CMW 18300</strain>
    </source>
</reference>
<comment type="caution">
    <text evidence="5">The sequence shown here is derived from an EMBL/GenBank/DDBJ whole genome shotgun (WGS) entry which is preliminary data.</text>
</comment>
<evidence type="ECO:0000256" key="2">
    <source>
        <dbReference type="ARBA" id="ARBA00022801"/>
    </source>
</evidence>
<dbReference type="InterPro" id="IPR050309">
    <property type="entry name" value="Type-B_Carboxylest/Lipase"/>
</dbReference>
<protein>
    <recommendedName>
        <fullName evidence="3">Carboxylic ester hydrolase</fullName>
        <ecNumber evidence="3">3.1.1.-</ecNumber>
    </recommendedName>
</protein>
<comment type="similarity">
    <text evidence="1 3">Belongs to the type-B carboxylesterase/lipase family.</text>
</comment>
<dbReference type="PANTHER" id="PTHR11559">
    <property type="entry name" value="CARBOXYLESTERASE"/>
    <property type="match status" value="1"/>
</dbReference>
<organism evidence="5 6">
    <name type="scientific">Diaporthe australafricana</name>
    <dbReference type="NCBI Taxonomy" id="127596"/>
    <lineage>
        <taxon>Eukaryota</taxon>
        <taxon>Fungi</taxon>
        <taxon>Dikarya</taxon>
        <taxon>Ascomycota</taxon>
        <taxon>Pezizomycotina</taxon>
        <taxon>Sordariomycetes</taxon>
        <taxon>Sordariomycetidae</taxon>
        <taxon>Diaporthales</taxon>
        <taxon>Diaporthaceae</taxon>
        <taxon>Diaporthe</taxon>
    </lineage>
</organism>
<feature type="chain" id="PRO_5044970585" description="Carboxylic ester hydrolase" evidence="3">
    <location>
        <begin position="22"/>
        <end position="601"/>
    </location>
</feature>
<feature type="signal peptide" evidence="3">
    <location>
        <begin position="1"/>
        <end position="21"/>
    </location>
</feature>
<evidence type="ECO:0000313" key="5">
    <source>
        <dbReference type="EMBL" id="KAL1881781.1"/>
    </source>
</evidence>
<evidence type="ECO:0000259" key="4">
    <source>
        <dbReference type="Pfam" id="PF00135"/>
    </source>
</evidence>
<dbReference type="Pfam" id="PF00135">
    <property type="entry name" value="COesterase"/>
    <property type="match status" value="1"/>
</dbReference>
<proteinExistence type="inferred from homology"/>
<dbReference type="InterPro" id="IPR002018">
    <property type="entry name" value="CarbesteraseB"/>
</dbReference>
<dbReference type="PROSITE" id="PS00122">
    <property type="entry name" value="CARBOXYLESTERASE_B_1"/>
    <property type="match status" value="1"/>
</dbReference>
<dbReference type="InterPro" id="IPR019826">
    <property type="entry name" value="Carboxylesterase_B_AS"/>
</dbReference>
<dbReference type="Gene3D" id="3.40.50.1820">
    <property type="entry name" value="alpha/beta hydrolase"/>
    <property type="match status" value="1"/>
</dbReference>
<dbReference type="Proteomes" id="UP001583177">
    <property type="component" value="Unassembled WGS sequence"/>
</dbReference>
<feature type="domain" description="Carboxylesterase type B" evidence="4">
    <location>
        <begin position="46"/>
        <end position="547"/>
    </location>
</feature>
<keyword evidence="3" id="KW-0732">Signal</keyword>
<evidence type="ECO:0000313" key="6">
    <source>
        <dbReference type="Proteomes" id="UP001583177"/>
    </source>
</evidence>
<name>A0ABR3Y0H5_9PEZI</name>
<dbReference type="SUPFAM" id="SSF53474">
    <property type="entry name" value="alpha/beta-Hydrolases"/>
    <property type="match status" value="1"/>
</dbReference>
<dbReference type="EC" id="3.1.1.-" evidence="3"/>
<keyword evidence="2 3" id="KW-0378">Hydrolase</keyword>
<gene>
    <name evidence="5" type="ORF">Daus18300_000834</name>
</gene>
<dbReference type="InterPro" id="IPR029058">
    <property type="entry name" value="AB_hydrolase_fold"/>
</dbReference>
<accession>A0ABR3Y0H5</accession>
<sequence length="601" mass="65382">MEIPSLLILLATWAAAPLAHGRALRTARASAPTVDLGYVTYQGYHDDTFGLNVWKGVRYAAPPVGSLRWQVPQPPTGNGSLVMAVDQPPLCPQTGGYGLPEVYGFTSALGNEDCLFLNVYAAPNASNLPVFVWIHGGGYGNFGALYDPSVLINTNDNGFITVELQYRLGAFGFLASEDVKDHGQLNAGLLDQRFALQWVQEHISKFGGDPSRVTIGGESAGAGSVMFHALGYGAKQTDLFNNIIAASPYSHAIYDYRDAVPTNYYREFAGLAGCGQNSSRLQQYSSVFECLVSAESEVLQYASGNVSESFGYYGSWAFLPVIDQDYIQELPSVQLSKGLVAGRRILVGNNANEGVPLTNPRVKTRAEYDDFVSSSFPLFSPSDIDQLNDIYQVSNSAPGDSGIRYDTLGTEGPTALTQSGLATGIQQTAFNIQAETNFDCPAQWLAEAFNIADLQAWRYQFSVTPAYHGADLSAYFAVDATTPNADFRRAFQKVWGNFIVHDNPTVTVDDATAGYSNATVPVGTYGNVNWPQYTPEQPYMMDLNTTGGYLTQVVVTPDLSYYERIGPGIVNSFRLVDALSWEGGRGLRCEFWRNVSARVPQ</sequence>
<dbReference type="EMBL" id="JAWRVE010000005">
    <property type="protein sequence ID" value="KAL1881781.1"/>
    <property type="molecule type" value="Genomic_DNA"/>
</dbReference>